<dbReference type="InterPro" id="IPR012337">
    <property type="entry name" value="RNaseH-like_sf"/>
</dbReference>
<reference evidence="2" key="1">
    <citation type="journal article" date="2020" name="Microb. Genom.">
        <title>Genetic diversity of clinical and environmental Mucorales isolates obtained from an investigation of mucormycosis cases among solid organ transplant recipients.</title>
        <authorList>
            <person name="Nguyen M.H."/>
            <person name="Kaul D."/>
            <person name="Muto C."/>
            <person name="Cheng S.J."/>
            <person name="Richter R.A."/>
            <person name="Bruno V.M."/>
            <person name="Liu G."/>
            <person name="Beyhan S."/>
            <person name="Sundermann A.J."/>
            <person name="Mounaud S."/>
            <person name="Pasculle A.W."/>
            <person name="Nierman W.C."/>
            <person name="Driscoll E."/>
            <person name="Cumbie R."/>
            <person name="Clancy C.J."/>
            <person name="Dupont C.L."/>
        </authorList>
    </citation>
    <scope>NUCLEOTIDE SEQUENCE</scope>
    <source>
        <strain evidence="2">GL16</strain>
    </source>
</reference>
<dbReference type="InterPro" id="IPR050951">
    <property type="entry name" value="Retrovirus_Pol_polyprotein"/>
</dbReference>
<proteinExistence type="predicted"/>
<dbReference type="Proteomes" id="UP000717996">
    <property type="component" value="Unassembled WGS sequence"/>
</dbReference>
<dbReference type="InterPro" id="IPR001584">
    <property type="entry name" value="Integrase_cat-core"/>
</dbReference>
<feature type="domain" description="Integrase catalytic" evidence="1">
    <location>
        <begin position="1"/>
        <end position="118"/>
    </location>
</feature>
<name>A0A9P6XWA1_RHIOR</name>
<sequence length="552" mass="64098">MRFQTAAEIAMFLYEEIICRHGCPTIIVSDNGKPFLSDLIRQVCRSYGIIHKTTTPYNPQSNGLIERFNRTLTSILQKRSVEEKEDWDVYLPAALFAYRSIKQATTKQSPFFMTYGYEPKTPFDLDHHVYERNSPKYEAILRHRTIHQIYNLGRIREQAAKAIAQVQATQKKAIEKRILEESRELKPPFKLGDLVLLYRDSLSTSWSAKLQDKWDGPFIIHLSLGKGTYHIKNLDAQDTRIRRVHGNRLKPYLLPKVQWCLENVRDHDVRLDPETNHTIMTQENCHQDLPTSSSYPLQVPLSGSSAPSGIFLRSIFEEEGLAGVEAHLNNYLDKWEAENPQSVEYVTDTGVCAREGFVKYILNQMVENGFNMETLITATPFDANTGEDLISTEEIMGLLENDDWFDKIFENVIANPEPVDELYIHERMMVESFDQYQILTQEQEKARDLKEQVTLRFLEHVNEWSRLSFGGISQGLYAKETYWAVKYTQLKNLLPNLANYRTLMRKIRDNDIWLQEQTKDGPSFGWGICNTNNDLVPDTNMYNYSLDEEHEL</sequence>
<dbReference type="Gene3D" id="3.30.420.10">
    <property type="entry name" value="Ribonuclease H-like superfamily/Ribonuclease H"/>
    <property type="match status" value="1"/>
</dbReference>
<evidence type="ECO:0000313" key="2">
    <source>
        <dbReference type="EMBL" id="KAG1533554.1"/>
    </source>
</evidence>
<gene>
    <name evidence="2" type="ORF">G6F51_012550</name>
</gene>
<evidence type="ECO:0000259" key="1">
    <source>
        <dbReference type="PROSITE" id="PS50994"/>
    </source>
</evidence>
<dbReference type="GO" id="GO:0005634">
    <property type="term" value="C:nucleus"/>
    <property type="evidence" value="ECO:0007669"/>
    <property type="project" value="UniProtKB-ARBA"/>
</dbReference>
<accession>A0A9P6XWA1</accession>
<dbReference type="SUPFAM" id="SSF53098">
    <property type="entry name" value="Ribonuclease H-like"/>
    <property type="match status" value="1"/>
</dbReference>
<dbReference type="AlphaFoldDB" id="A0A9P6XWA1"/>
<dbReference type="GO" id="GO:0015074">
    <property type="term" value="P:DNA integration"/>
    <property type="evidence" value="ECO:0007669"/>
    <property type="project" value="InterPro"/>
</dbReference>
<dbReference type="PROSITE" id="PS50994">
    <property type="entry name" value="INTEGRASE"/>
    <property type="match status" value="1"/>
</dbReference>
<comment type="caution">
    <text evidence="2">The sequence shown here is derived from an EMBL/GenBank/DDBJ whole genome shotgun (WGS) entry which is preliminary data.</text>
</comment>
<organism evidence="2 3">
    <name type="scientific">Rhizopus oryzae</name>
    <name type="common">Mucormycosis agent</name>
    <name type="synonym">Rhizopus arrhizus var. delemar</name>
    <dbReference type="NCBI Taxonomy" id="64495"/>
    <lineage>
        <taxon>Eukaryota</taxon>
        <taxon>Fungi</taxon>
        <taxon>Fungi incertae sedis</taxon>
        <taxon>Mucoromycota</taxon>
        <taxon>Mucoromycotina</taxon>
        <taxon>Mucoromycetes</taxon>
        <taxon>Mucorales</taxon>
        <taxon>Mucorineae</taxon>
        <taxon>Rhizopodaceae</taxon>
        <taxon>Rhizopus</taxon>
    </lineage>
</organism>
<dbReference type="PANTHER" id="PTHR37984">
    <property type="entry name" value="PROTEIN CBG26694"/>
    <property type="match status" value="1"/>
</dbReference>
<dbReference type="GO" id="GO:0003676">
    <property type="term" value="F:nucleic acid binding"/>
    <property type="evidence" value="ECO:0007669"/>
    <property type="project" value="InterPro"/>
</dbReference>
<evidence type="ECO:0000313" key="3">
    <source>
        <dbReference type="Proteomes" id="UP000717996"/>
    </source>
</evidence>
<dbReference type="PANTHER" id="PTHR37984:SF5">
    <property type="entry name" value="PROTEIN NYNRIN-LIKE"/>
    <property type="match status" value="1"/>
</dbReference>
<dbReference type="EMBL" id="JAANIT010003781">
    <property type="protein sequence ID" value="KAG1533554.1"/>
    <property type="molecule type" value="Genomic_DNA"/>
</dbReference>
<dbReference type="InterPro" id="IPR036397">
    <property type="entry name" value="RNaseH_sf"/>
</dbReference>
<protein>
    <recommendedName>
        <fullName evidence="1">Integrase catalytic domain-containing protein</fullName>
    </recommendedName>
</protein>